<dbReference type="Pfam" id="PF09991">
    <property type="entry name" value="DUF2232"/>
    <property type="match status" value="1"/>
</dbReference>
<evidence type="ECO:0000313" key="2">
    <source>
        <dbReference type="EMBL" id="OLP58552.1"/>
    </source>
</evidence>
<evidence type="ECO:0000256" key="1">
    <source>
        <dbReference type="SAM" id="Phobius"/>
    </source>
</evidence>
<sequence length="328" mass="34507">MQDSDPVTNLNRTSLLVGLLAGVTAAFLSLGANTPSAFAIVLYAASALPVLIAGLGWGNAAAILAVAFAGAICSLVVSPLFALLILAVTLVPAAWLSHLANLGRPAEEIGGPAGALAWYPLADILTQLAVLVNIGMIIVGTVIGYDGSASERMIDMIADTLRERDPLATPDPAALDQMKALFTLMLPLVQGAIWVLMLFAAYYVASRIVQTSARNLRPREDMPSALRMNRYAIFIFLAGLAMTFAGGMAAIIGALLCGTFGAGFLIAGFAAFHFRTRGKSWRLPVLWLAYLSVVLFTVPIIFFLVSGLVDTRRAIALSPAGSPSKETD</sequence>
<feature type="transmembrane region" description="Helical" evidence="1">
    <location>
        <begin position="180"/>
        <end position="205"/>
    </location>
</feature>
<feature type="transmembrane region" description="Helical" evidence="1">
    <location>
        <begin position="12"/>
        <end position="30"/>
    </location>
</feature>
<evidence type="ECO:0000313" key="3">
    <source>
        <dbReference type="Proteomes" id="UP000186364"/>
    </source>
</evidence>
<comment type="caution">
    <text evidence="2">The sequence shown here is derived from an EMBL/GenBank/DDBJ whole genome shotgun (WGS) entry which is preliminary data.</text>
</comment>
<keyword evidence="3" id="KW-1185">Reference proteome</keyword>
<dbReference type="EMBL" id="MKIP01000057">
    <property type="protein sequence ID" value="OLP58552.1"/>
    <property type="molecule type" value="Genomic_DNA"/>
</dbReference>
<feature type="transmembrane region" description="Helical" evidence="1">
    <location>
        <begin position="226"/>
        <end position="245"/>
    </location>
</feature>
<feature type="transmembrane region" description="Helical" evidence="1">
    <location>
        <begin position="63"/>
        <end position="96"/>
    </location>
</feature>
<dbReference type="InterPro" id="IPR018710">
    <property type="entry name" value="DUF2232"/>
</dbReference>
<feature type="transmembrane region" description="Helical" evidence="1">
    <location>
        <begin position="37"/>
        <end position="57"/>
    </location>
</feature>
<dbReference type="InterPro" id="IPR006311">
    <property type="entry name" value="TAT_signal"/>
</dbReference>
<feature type="transmembrane region" description="Helical" evidence="1">
    <location>
        <begin position="251"/>
        <end position="274"/>
    </location>
</feature>
<proteinExistence type="predicted"/>
<dbReference type="Proteomes" id="UP000186364">
    <property type="component" value="Unassembled WGS sequence"/>
</dbReference>
<dbReference type="AlphaFoldDB" id="A0A1Q9ASY5"/>
<keyword evidence="1" id="KW-0472">Membrane</keyword>
<gene>
    <name evidence="2" type="ORF">BJF93_16970</name>
</gene>
<feature type="transmembrane region" description="Helical" evidence="1">
    <location>
        <begin position="117"/>
        <end position="143"/>
    </location>
</feature>
<organism evidence="2 3">
    <name type="scientific">Xaviernesmea oryzae</name>
    <dbReference type="NCBI Taxonomy" id="464029"/>
    <lineage>
        <taxon>Bacteria</taxon>
        <taxon>Pseudomonadati</taxon>
        <taxon>Pseudomonadota</taxon>
        <taxon>Alphaproteobacteria</taxon>
        <taxon>Hyphomicrobiales</taxon>
        <taxon>Rhizobiaceae</taxon>
        <taxon>Rhizobium/Agrobacterium group</taxon>
        <taxon>Xaviernesmea</taxon>
    </lineage>
</organism>
<accession>A0A1Q9ASY5</accession>
<keyword evidence="1" id="KW-0812">Transmembrane</keyword>
<name>A0A1Q9ASY5_9HYPH</name>
<reference evidence="2 3" key="1">
    <citation type="submission" date="2016-09" db="EMBL/GenBank/DDBJ databases">
        <title>Rhizobium sp. nov., a novel species isolated from the rice rhizosphere.</title>
        <authorList>
            <person name="Zhao J."/>
            <person name="Zhang X."/>
        </authorList>
    </citation>
    <scope>NUCLEOTIDE SEQUENCE [LARGE SCALE GENOMIC DNA]</scope>
    <source>
        <strain evidence="2 3">1.7048</strain>
    </source>
</reference>
<protein>
    <submittedName>
        <fullName evidence="2">DUF2232 domain-containing protein</fullName>
    </submittedName>
</protein>
<keyword evidence="1" id="KW-1133">Transmembrane helix</keyword>
<feature type="transmembrane region" description="Helical" evidence="1">
    <location>
        <begin position="286"/>
        <end position="309"/>
    </location>
</feature>
<dbReference type="PROSITE" id="PS51318">
    <property type="entry name" value="TAT"/>
    <property type="match status" value="1"/>
</dbReference>